<dbReference type="SUPFAM" id="SSF57903">
    <property type="entry name" value="FYVE/PHD zinc finger"/>
    <property type="match status" value="1"/>
</dbReference>
<gene>
    <name evidence="2" type="ORF">LARSCL_LOCUS5626</name>
</gene>
<dbReference type="GO" id="GO:0006974">
    <property type="term" value="P:DNA damage response"/>
    <property type="evidence" value="ECO:0007669"/>
    <property type="project" value="TreeGrafter"/>
</dbReference>
<dbReference type="InterPro" id="IPR052583">
    <property type="entry name" value="ATP-helicase/E3_Ub-Ligase"/>
</dbReference>
<organism evidence="2 3">
    <name type="scientific">Larinioides sclopetarius</name>
    <dbReference type="NCBI Taxonomy" id="280406"/>
    <lineage>
        <taxon>Eukaryota</taxon>
        <taxon>Metazoa</taxon>
        <taxon>Ecdysozoa</taxon>
        <taxon>Arthropoda</taxon>
        <taxon>Chelicerata</taxon>
        <taxon>Arachnida</taxon>
        <taxon>Araneae</taxon>
        <taxon>Araneomorphae</taxon>
        <taxon>Entelegynae</taxon>
        <taxon>Araneoidea</taxon>
        <taxon>Araneidae</taxon>
        <taxon>Larinioides</taxon>
    </lineage>
</organism>
<dbReference type="GO" id="GO:0061630">
    <property type="term" value="F:ubiquitin protein ligase activity"/>
    <property type="evidence" value="ECO:0007669"/>
    <property type="project" value="TreeGrafter"/>
</dbReference>
<dbReference type="Proteomes" id="UP001497382">
    <property type="component" value="Unassembled WGS sequence"/>
</dbReference>
<keyword evidence="3" id="KW-1185">Reference proteome</keyword>
<dbReference type="AlphaFoldDB" id="A0AAV1ZH33"/>
<dbReference type="Gene3D" id="3.40.50.10810">
    <property type="entry name" value="Tandem AAA-ATPase domain"/>
    <property type="match status" value="2"/>
</dbReference>
<feature type="non-terminal residue" evidence="2">
    <location>
        <position position="812"/>
    </location>
</feature>
<dbReference type="Pfam" id="PF00176">
    <property type="entry name" value="SNF2-rel_dom"/>
    <property type="match status" value="1"/>
</dbReference>
<dbReference type="FunFam" id="3.40.50.10810:FF:000013">
    <property type="entry name" value="E3 ubiquitin-protein ligase SHPRH isoform X2"/>
    <property type="match status" value="1"/>
</dbReference>
<dbReference type="PANTHER" id="PTHR45865:SF1">
    <property type="entry name" value="E3 UBIQUITIN-PROTEIN LIGASE SHPRH"/>
    <property type="match status" value="1"/>
</dbReference>
<evidence type="ECO:0000313" key="3">
    <source>
        <dbReference type="Proteomes" id="UP001497382"/>
    </source>
</evidence>
<dbReference type="InterPro" id="IPR027417">
    <property type="entry name" value="P-loop_NTPase"/>
</dbReference>
<dbReference type="InterPro" id="IPR000330">
    <property type="entry name" value="SNF2_N"/>
</dbReference>
<dbReference type="PANTHER" id="PTHR45865">
    <property type="entry name" value="E3 UBIQUITIN-PROTEIN LIGASE SHPRH FAMILY MEMBER"/>
    <property type="match status" value="1"/>
</dbReference>
<reference evidence="2 3" key="1">
    <citation type="submission" date="2024-04" db="EMBL/GenBank/DDBJ databases">
        <authorList>
            <person name="Rising A."/>
            <person name="Reimegard J."/>
            <person name="Sonavane S."/>
            <person name="Akerstrom W."/>
            <person name="Nylinder S."/>
            <person name="Hedman E."/>
            <person name="Kallberg Y."/>
        </authorList>
    </citation>
    <scope>NUCLEOTIDE SEQUENCE [LARGE SCALE GENOMIC DNA]</scope>
</reference>
<protein>
    <recommendedName>
        <fullName evidence="1">Helicase ATP-binding domain-containing protein</fullName>
    </recommendedName>
</protein>
<sequence length="812" mass="93926">MVRKKTRPKSFNAPPIKLKCSELIKSHLQHFESFIKISTSPGSQKYKIGDFAIVLYDVCDFVNDTVAYLHFKEDSTKSLLWWEEINDGNEKKVKFSYATCEVPYDVLKALTSQSQFQLICETTELQSKNICIHVYISSNLVVSLNYASEPHMNRFRSKVQTVVKHFYGIALEEYGKDYIDEEDHVEKVYECIKNRFDPNEKVLEVSHPSLIPKLRDYQSQAVHWMLKCESRENSCRDEDKNHILYSELHLSDGSKLYYHIYGGFFVSDLFTSFPFAKGGILADEMGLGKTVEVLACILLHPRMECISQEEQVSDEGCPTEINKDVKYSSKAKRKKKPAVKNKIIVNDSKRQKRNCNILQDKQIKCGKCGLILDFSGIPSVPICPLCSDSDSQSSNSTCIYDNEDDSMDTNKDFSGLEEDSFFECVCGSAFSLSRRKKTVVQCKNCGLQQHAECVLADIPNKSFVNYLCPYCWVESSMDPVPSRATLIVSPSAILYQWEQEISRHIKKDGLKVFMYAGVEHHKFINPKVLANYDIVLSSYETFRKELSHVNVPHGENQRPLRYPKKFRTLPSPLSAIEWWRICLDEAQMVEGVTTKPSQMALQLKCINRWCVTGTPIQKSVEDLYGLLLFLGYDPFHEKMWWKELLWKPFACGKTDKLAFVLNNVLWRTPKSFVLHQMGIPQQEVLVHKFQFSQIEKVFYESIRLRCVRDFMENIRKYDCEDLNLRNMDKHVLSKILLPLKKLQKACCHFQLAQNNLADVQKNKMTIPQLLDHLLKNASYECEEVHRKLILAMNALILFDMARAEWGGERYTW</sequence>
<dbReference type="GO" id="GO:0000209">
    <property type="term" value="P:protein polyubiquitination"/>
    <property type="evidence" value="ECO:0007669"/>
    <property type="project" value="TreeGrafter"/>
</dbReference>
<dbReference type="SMART" id="SM00487">
    <property type="entry name" value="DEXDc"/>
    <property type="match status" value="1"/>
</dbReference>
<dbReference type="EMBL" id="CAXIEN010000052">
    <property type="protein sequence ID" value="CAL1271047.1"/>
    <property type="molecule type" value="Genomic_DNA"/>
</dbReference>
<dbReference type="Gene3D" id="3.30.40.10">
    <property type="entry name" value="Zinc/RING finger domain, C3HC4 (zinc finger)"/>
    <property type="match status" value="1"/>
</dbReference>
<dbReference type="InterPro" id="IPR013083">
    <property type="entry name" value="Znf_RING/FYVE/PHD"/>
</dbReference>
<evidence type="ECO:0000313" key="2">
    <source>
        <dbReference type="EMBL" id="CAL1271047.1"/>
    </source>
</evidence>
<feature type="domain" description="Helicase ATP-binding" evidence="1">
    <location>
        <begin position="210"/>
        <end position="641"/>
    </location>
</feature>
<proteinExistence type="predicted"/>
<dbReference type="SUPFAM" id="SSF52540">
    <property type="entry name" value="P-loop containing nucleoside triphosphate hydrolases"/>
    <property type="match status" value="1"/>
</dbReference>
<dbReference type="GO" id="GO:0005634">
    <property type="term" value="C:nucleus"/>
    <property type="evidence" value="ECO:0007669"/>
    <property type="project" value="TreeGrafter"/>
</dbReference>
<evidence type="ECO:0000259" key="1">
    <source>
        <dbReference type="SMART" id="SM00487"/>
    </source>
</evidence>
<dbReference type="InterPro" id="IPR011011">
    <property type="entry name" value="Znf_FYVE_PHD"/>
</dbReference>
<dbReference type="InterPro" id="IPR014001">
    <property type="entry name" value="Helicase_ATP-bd"/>
</dbReference>
<accession>A0AAV1ZH33</accession>
<dbReference type="InterPro" id="IPR038718">
    <property type="entry name" value="SNF2-like_sf"/>
</dbReference>
<name>A0AAV1ZH33_9ARAC</name>
<dbReference type="GO" id="GO:0005524">
    <property type="term" value="F:ATP binding"/>
    <property type="evidence" value="ECO:0007669"/>
    <property type="project" value="InterPro"/>
</dbReference>
<comment type="caution">
    <text evidence="2">The sequence shown here is derived from an EMBL/GenBank/DDBJ whole genome shotgun (WGS) entry which is preliminary data.</text>
</comment>